<feature type="transmembrane region" description="Helical" evidence="4">
    <location>
        <begin position="175"/>
        <end position="200"/>
    </location>
</feature>
<evidence type="ECO:0000259" key="5">
    <source>
        <dbReference type="PROSITE" id="PS50835"/>
    </source>
</evidence>
<dbReference type="PANTHER" id="PTHR45080">
    <property type="entry name" value="CONTACTIN 5"/>
    <property type="match status" value="1"/>
</dbReference>
<name>A0A0N4VAW6_ENTVE</name>
<dbReference type="PROSITE" id="PS50835">
    <property type="entry name" value="IG_LIKE"/>
    <property type="match status" value="1"/>
</dbReference>
<dbReference type="InterPro" id="IPR013783">
    <property type="entry name" value="Ig-like_fold"/>
</dbReference>
<reference evidence="6 7" key="2">
    <citation type="submission" date="2018-10" db="EMBL/GenBank/DDBJ databases">
        <authorList>
            <consortium name="Pathogen Informatics"/>
        </authorList>
    </citation>
    <scope>NUCLEOTIDE SEQUENCE [LARGE SCALE GENOMIC DNA]</scope>
</reference>
<dbReference type="EMBL" id="UXUI01008794">
    <property type="protein sequence ID" value="VDD92389.1"/>
    <property type="molecule type" value="Genomic_DNA"/>
</dbReference>
<accession>A0A0N4VAW6</accession>
<dbReference type="SUPFAM" id="SSF48726">
    <property type="entry name" value="Immunoglobulin"/>
    <property type="match status" value="1"/>
</dbReference>
<evidence type="ECO:0000313" key="7">
    <source>
        <dbReference type="Proteomes" id="UP000274131"/>
    </source>
</evidence>
<dbReference type="SMART" id="SM00408">
    <property type="entry name" value="IGc2"/>
    <property type="match status" value="1"/>
</dbReference>
<proteinExistence type="predicted"/>
<dbReference type="InterPro" id="IPR007110">
    <property type="entry name" value="Ig-like_dom"/>
</dbReference>
<dbReference type="OrthoDB" id="10010359at2759"/>
<dbReference type="InterPro" id="IPR036179">
    <property type="entry name" value="Ig-like_dom_sf"/>
</dbReference>
<evidence type="ECO:0000313" key="8">
    <source>
        <dbReference type="WBParaSite" id="EVEC_0000765601-mRNA-1"/>
    </source>
</evidence>
<dbReference type="WBParaSite" id="EVEC_0000765601-mRNA-1">
    <property type="protein sequence ID" value="EVEC_0000765601-mRNA-1"/>
    <property type="gene ID" value="EVEC_0000765601"/>
</dbReference>
<dbReference type="Pfam" id="PF07679">
    <property type="entry name" value="I-set"/>
    <property type="match status" value="1"/>
</dbReference>
<keyword evidence="4" id="KW-0812">Transmembrane</keyword>
<organism evidence="8">
    <name type="scientific">Enterobius vermicularis</name>
    <name type="common">Human pinworm</name>
    <dbReference type="NCBI Taxonomy" id="51028"/>
    <lineage>
        <taxon>Eukaryota</taxon>
        <taxon>Metazoa</taxon>
        <taxon>Ecdysozoa</taxon>
        <taxon>Nematoda</taxon>
        <taxon>Chromadorea</taxon>
        <taxon>Rhabditida</taxon>
        <taxon>Spirurina</taxon>
        <taxon>Oxyuridomorpha</taxon>
        <taxon>Oxyuroidea</taxon>
        <taxon>Oxyuridae</taxon>
        <taxon>Enterobius</taxon>
    </lineage>
</organism>
<keyword evidence="1" id="KW-0732">Signal</keyword>
<dbReference type="Gene3D" id="2.60.40.10">
    <property type="entry name" value="Immunoglobulins"/>
    <property type="match status" value="1"/>
</dbReference>
<dbReference type="InterPro" id="IPR013098">
    <property type="entry name" value="Ig_I-set"/>
</dbReference>
<evidence type="ECO:0000256" key="2">
    <source>
        <dbReference type="ARBA" id="ARBA00023157"/>
    </source>
</evidence>
<dbReference type="GO" id="GO:0007156">
    <property type="term" value="P:homophilic cell adhesion via plasma membrane adhesion molecules"/>
    <property type="evidence" value="ECO:0007669"/>
    <property type="project" value="TreeGrafter"/>
</dbReference>
<dbReference type="AlphaFoldDB" id="A0A0N4VAW6"/>
<keyword evidence="2" id="KW-1015">Disulfide bond</keyword>
<keyword evidence="7" id="KW-1185">Reference proteome</keyword>
<dbReference type="Proteomes" id="UP000274131">
    <property type="component" value="Unassembled WGS sequence"/>
</dbReference>
<dbReference type="PANTHER" id="PTHR45080:SF8">
    <property type="entry name" value="IG-LIKE DOMAIN-CONTAINING PROTEIN"/>
    <property type="match status" value="1"/>
</dbReference>
<keyword evidence="4" id="KW-0472">Membrane</keyword>
<dbReference type="InterPro" id="IPR050958">
    <property type="entry name" value="Cell_Adh-Cytoskel_Orgn"/>
</dbReference>
<protein>
    <submittedName>
        <fullName evidence="8">Ig-like domain-containing protein</fullName>
    </submittedName>
</protein>
<dbReference type="InterPro" id="IPR003598">
    <property type="entry name" value="Ig_sub2"/>
</dbReference>
<gene>
    <name evidence="6" type="ORF">EVEC_LOCUS7140</name>
</gene>
<evidence type="ECO:0000313" key="6">
    <source>
        <dbReference type="EMBL" id="VDD92389.1"/>
    </source>
</evidence>
<evidence type="ECO:0000256" key="4">
    <source>
        <dbReference type="SAM" id="Phobius"/>
    </source>
</evidence>
<evidence type="ECO:0000256" key="1">
    <source>
        <dbReference type="ARBA" id="ARBA00022729"/>
    </source>
</evidence>
<dbReference type="GO" id="GO:0005886">
    <property type="term" value="C:plasma membrane"/>
    <property type="evidence" value="ECO:0007669"/>
    <property type="project" value="TreeGrafter"/>
</dbReference>
<dbReference type="STRING" id="51028.A0A0N4VAW6"/>
<keyword evidence="3" id="KW-0393">Immunoglobulin domain</keyword>
<evidence type="ECO:0000256" key="3">
    <source>
        <dbReference type="ARBA" id="ARBA00023319"/>
    </source>
</evidence>
<keyword evidence="4" id="KW-1133">Transmembrane helix</keyword>
<reference evidence="8" key="1">
    <citation type="submission" date="2017-02" db="UniProtKB">
        <authorList>
            <consortium name="WormBaseParasite"/>
        </authorList>
    </citation>
    <scope>IDENTIFICATION</scope>
</reference>
<feature type="domain" description="Ig-like" evidence="5">
    <location>
        <begin position="65"/>
        <end position="152"/>
    </location>
</feature>
<sequence length="243" mass="27341">MALNSSNAILHNRPYHSEQPLPDVGFLVITSINKEDEGKYWCRRDDTRQEGEITNIRVAYVDDFPAGTVPIFKPIKPIIGDRVEATCPKVSAVPEPSVVWLLNGKPLDFASDRISAFNSTLRFRRFLNEDIGQYECVISNFAGRTSAKIYVEAHPKAVDTVSVTTCRNFASQSAMLWFLVGSLATCCFLLCYMLTALYCLRRGTQNRITLYPAMFLRSYSGLGPGFRKTIVPTPDVCRDRRIP</sequence>